<dbReference type="Gene3D" id="1.20.58.340">
    <property type="entry name" value="Magnesium transport protein CorA, transmembrane region"/>
    <property type="match status" value="1"/>
</dbReference>
<reference evidence="10 11" key="1">
    <citation type="journal article" date="2013" name="PLoS ONE">
        <title>Predicting the Proteins of Angomonas deanei, Strigomonas culicis and Their Respective Endosymbionts Reveals New Aspects of the Trypanosomatidae Family.</title>
        <authorList>
            <person name="Motta M.C."/>
            <person name="Martins A.C."/>
            <person name="de Souza S.S."/>
            <person name="Catta-Preta C.M."/>
            <person name="Silva R."/>
            <person name="Klein C.C."/>
            <person name="de Almeida L.G."/>
            <person name="de Lima Cunha O."/>
            <person name="Ciapina L.P."/>
            <person name="Brocchi M."/>
            <person name="Colabardini A.C."/>
            <person name="de Araujo Lima B."/>
            <person name="Machado C.R."/>
            <person name="de Almeida Soares C.M."/>
            <person name="Probst C.M."/>
            <person name="de Menezes C.B."/>
            <person name="Thompson C.E."/>
            <person name="Bartholomeu D.C."/>
            <person name="Gradia D.F."/>
            <person name="Pavoni D.P."/>
            <person name="Grisard E.C."/>
            <person name="Fantinatti-Garboggini F."/>
            <person name="Marchini F.K."/>
            <person name="Rodrigues-Luiz G.F."/>
            <person name="Wagner G."/>
            <person name="Goldman G.H."/>
            <person name="Fietto J.L."/>
            <person name="Elias M.C."/>
            <person name="Goldman M.H."/>
            <person name="Sagot M.F."/>
            <person name="Pereira M."/>
            <person name="Stoco P.H."/>
            <person name="de Mendonca-Neto R.P."/>
            <person name="Teixeira S.M."/>
            <person name="Maciel T.E."/>
            <person name="de Oliveira Mendes T.A."/>
            <person name="Urmenyi T.P."/>
            <person name="de Souza W."/>
            <person name="Schenkman S."/>
            <person name="de Vasconcelos A.T."/>
        </authorList>
    </citation>
    <scope>NUCLEOTIDE SEQUENCE [LARGE SCALE GENOMIC DNA]</scope>
</reference>
<feature type="transmembrane region" description="Helical" evidence="9">
    <location>
        <begin position="652"/>
        <end position="676"/>
    </location>
</feature>
<keyword evidence="7 9" id="KW-0472">Membrane</keyword>
<dbReference type="GO" id="GO:0015095">
    <property type="term" value="F:magnesium ion transmembrane transporter activity"/>
    <property type="evidence" value="ECO:0007669"/>
    <property type="project" value="TreeGrafter"/>
</dbReference>
<gene>
    <name evidence="10" type="ORF">STCU_05727</name>
</gene>
<feature type="transmembrane region" description="Helical" evidence="9">
    <location>
        <begin position="688"/>
        <end position="709"/>
    </location>
</feature>
<dbReference type="GO" id="GO:0005886">
    <property type="term" value="C:plasma membrane"/>
    <property type="evidence" value="ECO:0007669"/>
    <property type="project" value="UniProtKB-SubCell"/>
</dbReference>
<dbReference type="SUPFAM" id="SSF143865">
    <property type="entry name" value="CorA soluble domain-like"/>
    <property type="match status" value="1"/>
</dbReference>
<evidence type="ECO:0000313" key="11">
    <source>
        <dbReference type="Proteomes" id="UP000015354"/>
    </source>
</evidence>
<feature type="compositionally biased region" description="Polar residues" evidence="8">
    <location>
        <begin position="25"/>
        <end position="35"/>
    </location>
</feature>
<evidence type="ECO:0000256" key="1">
    <source>
        <dbReference type="ARBA" id="ARBA00004651"/>
    </source>
</evidence>
<feature type="region of interest" description="Disordered" evidence="8">
    <location>
        <begin position="219"/>
        <end position="242"/>
    </location>
</feature>
<feature type="region of interest" description="Disordered" evidence="8">
    <location>
        <begin position="1"/>
        <end position="35"/>
    </location>
</feature>
<dbReference type="InterPro" id="IPR045861">
    <property type="entry name" value="CorA_cytoplasmic_dom"/>
</dbReference>
<dbReference type="OrthoDB" id="165352at2759"/>
<evidence type="ECO:0000256" key="6">
    <source>
        <dbReference type="ARBA" id="ARBA00022989"/>
    </source>
</evidence>
<protein>
    <submittedName>
        <fullName evidence="10">Cation transporter</fullName>
    </submittedName>
</protein>
<dbReference type="GO" id="GO:0015087">
    <property type="term" value="F:cobalt ion transmembrane transporter activity"/>
    <property type="evidence" value="ECO:0007669"/>
    <property type="project" value="TreeGrafter"/>
</dbReference>
<dbReference type="GO" id="GO:0000287">
    <property type="term" value="F:magnesium ion binding"/>
    <property type="evidence" value="ECO:0007669"/>
    <property type="project" value="TreeGrafter"/>
</dbReference>
<evidence type="ECO:0000256" key="4">
    <source>
        <dbReference type="ARBA" id="ARBA00022475"/>
    </source>
</evidence>
<feature type="region of interest" description="Disordered" evidence="8">
    <location>
        <begin position="84"/>
        <end position="146"/>
    </location>
</feature>
<dbReference type="InterPro" id="IPR045863">
    <property type="entry name" value="CorA_TM1_TM2"/>
</dbReference>
<dbReference type="GO" id="GO:0050897">
    <property type="term" value="F:cobalt ion binding"/>
    <property type="evidence" value="ECO:0007669"/>
    <property type="project" value="TreeGrafter"/>
</dbReference>
<organism evidence="10 11">
    <name type="scientific">Strigomonas culicis</name>
    <dbReference type="NCBI Taxonomy" id="28005"/>
    <lineage>
        <taxon>Eukaryota</taxon>
        <taxon>Discoba</taxon>
        <taxon>Euglenozoa</taxon>
        <taxon>Kinetoplastea</taxon>
        <taxon>Metakinetoplastina</taxon>
        <taxon>Trypanosomatida</taxon>
        <taxon>Trypanosomatidae</taxon>
        <taxon>Strigomonadinae</taxon>
        <taxon>Strigomonas</taxon>
    </lineage>
</organism>
<dbReference type="SUPFAM" id="SSF144083">
    <property type="entry name" value="Magnesium transport protein CorA, transmembrane region"/>
    <property type="match status" value="1"/>
</dbReference>
<accession>S9VVQ2</accession>
<evidence type="ECO:0000256" key="2">
    <source>
        <dbReference type="ARBA" id="ARBA00009765"/>
    </source>
</evidence>
<evidence type="ECO:0000256" key="3">
    <source>
        <dbReference type="ARBA" id="ARBA00022448"/>
    </source>
</evidence>
<feature type="compositionally biased region" description="Polar residues" evidence="8">
    <location>
        <begin position="1"/>
        <end position="10"/>
    </location>
</feature>
<dbReference type="AlphaFoldDB" id="S9VVQ2"/>
<proteinExistence type="inferred from homology"/>
<keyword evidence="3" id="KW-0813">Transport</keyword>
<evidence type="ECO:0000313" key="10">
    <source>
        <dbReference type="EMBL" id="EPY27485.1"/>
    </source>
</evidence>
<feature type="compositionally biased region" description="Low complexity" evidence="8">
    <location>
        <begin position="127"/>
        <end position="146"/>
    </location>
</feature>
<dbReference type="PANTHER" id="PTHR46494">
    <property type="entry name" value="CORA FAMILY METAL ION TRANSPORTER (EUROFUNG)"/>
    <property type="match status" value="1"/>
</dbReference>
<dbReference type="Proteomes" id="UP000015354">
    <property type="component" value="Unassembled WGS sequence"/>
</dbReference>
<sequence length="712" mass="79562">MSQSSPNNSIPAGASQPPATALLGPTSQTGFTPNMGSFIAHDVLEAMPSTGAHAPPRPMEIAESIKTLHEIHQSGGLTNEEFQQAKQQILDSSSSSSDATKSKKAKSSSKTTRSHHGKRHHRGSGGKSTKTSSHSSSSDSSSSSSSDHFIIVPRAKVWRTLKDDCSFAGDTTDAASMASPVYAKTEVIPVHEDTPLLVDLKFDGQTAVVAEGRPLVEATKDSAAETGSRERAHGEAARKEKGAYSTFARNLNAAGSRKRHVEMEPDTEVHVTYYNSRGASSPRFSEVELKPEELRDPIVQMKMPRKSHAHKESEAEAHKADLHQLAPEEESAHPKITPEEEQIWDEFSERSSSSHSSAVVQSLNWYWVDVTGRDMSRRRYDVAMRYLTRRFNLCESFLVDRDHMLVLPQLCESPNYPGQYLLNLRVATHKIAISDDSVLELTNRWIVIIDLHQHIIITIHRIDTHSMAMLRSQWSDIMRSADVSFQEFLLKIIDDAISTYQLSLDVHADLLDRCESKLFVAEASLDKRPTTAVGGTYAGDLRILHHFSGSSRSPFLCQILDSNNSAPIDKGQMNSFLHHLHRRTSVQHRMLNLNQLVLSQAFTTLRLCSKELATQLCGSCIELSDRALEIRDDAKVLLDLHLSLQTFRTSELMAVLTKVSMFFTPCTFLAGVYGMNFQHNFPEITWEYGYLFFWIMCGLLVIGMQLYFFRTV</sequence>
<comment type="caution">
    <text evidence="10">The sequence shown here is derived from an EMBL/GenBank/DDBJ whole genome shotgun (WGS) entry which is preliminary data.</text>
</comment>
<keyword evidence="6 9" id="KW-1133">Transmembrane helix</keyword>
<feature type="compositionally biased region" description="Basic residues" evidence="8">
    <location>
        <begin position="102"/>
        <end position="124"/>
    </location>
</feature>
<comment type="subcellular location">
    <subcellularLocation>
        <location evidence="1">Cell membrane</location>
        <topology evidence="1">Multi-pass membrane protein</topology>
    </subcellularLocation>
</comment>
<keyword evidence="4" id="KW-1003">Cell membrane</keyword>
<dbReference type="PANTHER" id="PTHR46494:SF1">
    <property type="entry name" value="CORA FAMILY METAL ION TRANSPORTER (EUROFUNG)"/>
    <property type="match status" value="1"/>
</dbReference>
<dbReference type="Pfam" id="PF01544">
    <property type="entry name" value="CorA"/>
    <property type="match status" value="1"/>
</dbReference>
<comment type="similarity">
    <text evidence="2">Belongs to the CorA metal ion transporter (MIT) (TC 1.A.35) family.</text>
</comment>
<dbReference type="InterPro" id="IPR002523">
    <property type="entry name" value="MgTranspt_CorA/ZnTranspt_ZntB"/>
</dbReference>
<evidence type="ECO:0000256" key="5">
    <source>
        <dbReference type="ARBA" id="ARBA00022692"/>
    </source>
</evidence>
<dbReference type="EMBL" id="ATMH01005727">
    <property type="protein sequence ID" value="EPY27485.1"/>
    <property type="molecule type" value="Genomic_DNA"/>
</dbReference>
<keyword evidence="11" id="KW-1185">Reference proteome</keyword>
<keyword evidence="5 9" id="KW-0812">Transmembrane</keyword>
<evidence type="ECO:0000256" key="7">
    <source>
        <dbReference type="ARBA" id="ARBA00023136"/>
    </source>
</evidence>
<evidence type="ECO:0000256" key="9">
    <source>
        <dbReference type="SAM" id="Phobius"/>
    </source>
</evidence>
<name>S9VVQ2_9TRYP</name>
<evidence type="ECO:0000256" key="8">
    <source>
        <dbReference type="SAM" id="MobiDB-lite"/>
    </source>
</evidence>